<name>A0ACC0L8Q8_RHOML</name>
<comment type="caution">
    <text evidence="1">The sequence shown here is derived from an EMBL/GenBank/DDBJ whole genome shotgun (WGS) entry which is preliminary data.</text>
</comment>
<accession>A0ACC0L8Q8</accession>
<evidence type="ECO:0000313" key="1">
    <source>
        <dbReference type="EMBL" id="KAI8524779.1"/>
    </source>
</evidence>
<protein>
    <submittedName>
        <fullName evidence="1">Uncharacterized protein</fullName>
    </submittedName>
</protein>
<evidence type="ECO:0000313" key="2">
    <source>
        <dbReference type="Proteomes" id="UP001062846"/>
    </source>
</evidence>
<keyword evidence="2" id="KW-1185">Reference proteome</keyword>
<reference evidence="1" key="1">
    <citation type="submission" date="2022-02" db="EMBL/GenBank/DDBJ databases">
        <title>Plant Genome Project.</title>
        <authorList>
            <person name="Zhang R.-G."/>
        </authorList>
    </citation>
    <scope>NUCLEOTIDE SEQUENCE</scope>
    <source>
        <strain evidence="1">AT1</strain>
    </source>
</reference>
<proteinExistence type="predicted"/>
<organism evidence="1 2">
    <name type="scientific">Rhododendron molle</name>
    <name type="common">Chinese azalea</name>
    <name type="synonym">Azalea mollis</name>
    <dbReference type="NCBI Taxonomy" id="49168"/>
    <lineage>
        <taxon>Eukaryota</taxon>
        <taxon>Viridiplantae</taxon>
        <taxon>Streptophyta</taxon>
        <taxon>Embryophyta</taxon>
        <taxon>Tracheophyta</taxon>
        <taxon>Spermatophyta</taxon>
        <taxon>Magnoliopsida</taxon>
        <taxon>eudicotyledons</taxon>
        <taxon>Gunneridae</taxon>
        <taxon>Pentapetalae</taxon>
        <taxon>asterids</taxon>
        <taxon>Ericales</taxon>
        <taxon>Ericaceae</taxon>
        <taxon>Ericoideae</taxon>
        <taxon>Rhodoreae</taxon>
        <taxon>Rhododendron</taxon>
    </lineage>
</organism>
<dbReference type="EMBL" id="CM046400">
    <property type="protein sequence ID" value="KAI8524779.1"/>
    <property type="molecule type" value="Genomic_DNA"/>
</dbReference>
<dbReference type="Proteomes" id="UP001062846">
    <property type="component" value="Chromosome 13"/>
</dbReference>
<sequence>MDRFLDGLRFGHEALLKKLDLSEDSELRALPEVPLEELVMPEESEQILDPEVEVLLEDQNAPQTAAPTGDPTQTPLLTTLRISLFVSFYLAGWLRKFGVCRSRVFKYFC</sequence>
<gene>
    <name evidence="1" type="ORF">RHMOL_Rhmol13G0175700</name>
</gene>